<dbReference type="STRING" id="322505.SAMN04487836_10666"/>
<dbReference type="Gene3D" id="2.60.40.10">
    <property type="entry name" value="Immunoglobulins"/>
    <property type="match status" value="1"/>
</dbReference>
<dbReference type="RefSeq" id="WP_074732472.1">
    <property type="nucleotide sequence ID" value="NZ_FNYK01000048.1"/>
</dbReference>
<proteinExistence type="predicted"/>
<keyword evidence="3" id="KW-1185">Reference proteome</keyword>
<evidence type="ECO:0000313" key="2">
    <source>
        <dbReference type="EMBL" id="SEJ04205.1"/>
    </source>
</evidence>
<dbReference type="InterPro" id="IPR013783">
    <property type="entry name" value="Ig-like_fold"/>
</dbReference>
<organism evidence="2 3">
    <name type="scientific">Sharpea azabuensis</name>
    <dbReference type="NCBI Taxonomy" id="322505"/>
    <lineage>
        <taxon>Bacteria</taxon>
        <taxon>Bacillati</taxon>
        <taxon>Bacillota</taxon>
        <taxon>Erysipelotrichia</taxon>
        <taxon>Erysipelotrichales</taxon>
        <taxon>Coprobacillaceae</taxon>
        <taxon>Sharpea</taxon>
    </lineage>
</organism>
<keyword evidence="1" id="KW-0812">Transmembrane</keyword>
<dbReference type="EMBL" id="FNYK01000048">
    <property type="protein sequence ID" value="SEJ04205.1"/>
    <property type="molecule type" value="Genomic_DNA"/>
</dbReference>
<dbReference type="AlphaFoldDB" id="A0A1H6VVX8"/>
<sequence>MMRKIGKYLLVMVLVVAYGFYIYTNDHQKMKGHKPVINVPSGVLKLSTSANKNDVLSGVTASDQEDGDITNKLFIENESAFGENNIRQVTIGVFDKDDNLTRVTRSIQYTDYQKPVITLKKALIFTYVSSKAQFADYVKAYSSVDGDISSRVSVVREYLENDNTYVTFQVKDSTGTRTRETFKADSITKNQTISISLKEYLIHVNKGETVRPLNYVDEIKVGSIDQTAVLKDKINCTPATFTAKQKGTYEIFYKLMTRDDDYGVTKLVIIVD</sequence>
<evidence type="ECO:0000313" key="3">
    <source>
        <dbReference type="Proteomes" id="UP000183028"/>
    </source>
</evidence>
<feature type="transmembrane region" description="Helical" evidence="1">
    <location>
        <begin position="6"/>
        <end position="24"/>
    </location>
</feature>
<keyword evidence="1" id="KW-0472">Membrane</keyword>
<reference evidence="3" key="1">
    <citation type="submission" date="2016-10" db="EMBL/GenBank/DDBJ databases">
        <authorList>
            <person name="Varghese N."/>
        </authorList>
    </citation>
    <scope>NUCLEOTIDE SEQUENCE [LARGE SCALE GENOMIC DNA]</scope>
    <source>
        <strain evidence="3">DSM 20406</strain>
    </source>
</reference>
<evidence type="ECO:0008006" key="4">
    <source>
        <dbReference type="Google" id="ProtNLM"/>
    </source>
</evidence>
<keyword evidence="1" id="KW-1133">Transmembrane helix</keyword>
<dbReference type="OrthoDB" id="2358374at2"/>
<accession>A0A1H6VVX8</accession>
<protein>
    <recommendedName>
        <fullName evidence="4">Ig-like domain (Group 3)</fullName>
    </recommendedName>
</protein>
<dbReference type="Proteomes" id="UP000183028">
    <property type="component" value="Unassembled WGS sequence"/>
</dbReference>
<gene>
    <name evidence="2" type="ORF">SAMN04487834_10484</name>
</gene>
<evidence type="ECO:0000256" key="1">
    <source>
        <dbReference type="SAM" id="Phobius"/>
    </source>
</evidence>
<name>A0A1H6VVX8_9FIRM</name>